<dbReference type="Gene3D" id="3.40.50.620">
    <property type="entry name" value="HUPs"/>
    <property type="match status" value="1"/>
</dbReference>
<dbReference type="GO" id="GO:0006420">
    <property type="term" value="P:arginyl-tRNA aminoacylation"/>
    <property type="evidence" value="ECO:0007669"/>
    <property type="project" value="UniProtKB-UniRule"/>
</dbReference>
<evidence type="ECO:0000256" key="3">
    <source>
        <dbReference type="ARBA" id="ARBA00022490"/>
    </source>
</evidence>
<dbReference type="Pfam" id="PF05746">
    <property type="entry name" value="DALR_1"/>
    <property type="match status" value="1"/>
</dbReference>
<dbReference type="GO" id="GO:0004814">
    <property type="term" value="F:arginine-tRNA ligase activity"/>
    <property type="evidence" value="ECO:0007669"/>
    <property type="project" value="UniProtKB-UniRule"/>
</dbReference>
<dbReference type="InterPro" id="IPR005148">
    <property type="entry name" value="Arg-tRNA-synth_N"/>
</dbReference>
<dbReference type="CDD" id="cd00671">
    <property type="entry name" value="ArgRS_core"/>
    <property type="match status" value="1"/>
</dbReference>
<comment type="similarity">
    <text evidence="2 10 11">Belongs to the class-I aminoacyl-tRNA synthetase family.</text>
</comment>
<dbReference type="HAMAP" id="MF_00123">
    <property type="entry name" value="Arg_tRNA_synth"/>
    <property type="match status" value="1"/>
</dbReference>
<dbReference type="AlphaFoldDB" id="A0A075JDD8"/>
<dbReference type="NCBIfam" id="TIGR00456">
    <property type="entry name" value="argS"/>
    <property type="match status" value="1"/>
</dbReference>
<evidence type="ECO:0000313" key="12">
    <source>
        <dbReference type="EMBL" id="AIF39959.1"/>
    </source>
</evidence>
<evidence type="ECO:0000256" key="8">
    <source>
        <dbReference type="ARBA" id="ARBA00023146"/>
    </source>
</evidence>
<dbReference type="SUPFAM" id="SSF52374">
    <property type="entry name" value="Nucleotidylyl transferase"/>
    <property type="match status" value="1"/>
</dbReference>
<dbReference type="OrthoDB" id="9803211at2"/>
<dbReference type="PROSITE" id="PS00178">
    <property type="entry name" value="AA_TRNA_LIGASE_I"/>
    <property type="match status" value="1"/>
</dbReference>
<dbReference type="RefSeq" id="WP_006947076.1">
    <property type="nucleotide sequence ID" value="NZ_CAKZHM010000120.1"/>
</dbReference>
<feature type="short sequence motif" description="'HIGH' region" evidence="10">
    <location>
        <begin position="130"/>
        <end position="140"/>
    </location>
</feature>
<protein>
    <recommendedName>
        <fullName evidence="10">Arginine--tRNA ligase</fullName>
        <ecNumber evidence="10">6.1.1.19</ecNumber>
    </recommendedName>
    <alternativeName>
        <fullName evidence="10">Arginyl-tRNA synthetase</fullName>
        <shortName evidence="10">ArgRS</shortName>
    </alternativeName>
</protein>
<dbReference type="HOGENOM" id="CLU_006406_5_1_11"/>
<accession>A0A075JDD8</accession>
<dbReference type="PRINTS" id="PR01038">
    <property type="entry name" value="TRNASYNTHARG"/>
</dbReference>
<dbReference type="eggNOG" id="COG0018">
    <property type="taxonomic scope" value="Bacteria"/>
</dbReference>
<dbReference type="EMBL" id="CP008889">
    <property type="protein sequence ID" value="AIF39959.1"/>
    <property type="molecule type" value="Genomic_DNA"/>
</dbReference>
<dbReference type="FunFam" id="1.10.730.10:FF:000008">
    <property type="entry name" value="Arginine--tRNA ligase"/>
    <property type="match status" value="1"/>
</dbReference>
<dbReference type="FunFam" id="3.40.50.620:FF:000116">
    <property type="entry name" value="Arginine--tRNA ligase"/>
    <property type="match status" value="1"/>
</dbReference>
<dbReference type="SMART" id="SM01016">
    <property type="entry name" value="Arg_tRNA_synt_N"/>
    <property type="match status" value="1"/>
</dbReference>
<organism evidence="12 13">
    <name type="scientific">Dermacoccus nishinomiyaensis</name>
    <dbReference type="NCBI Taxonomy" id="1274"/>
    <lineage>
        <taxon>Bacteria</taxon>
        <taxon>Bacillati</taxon>
        <taxon>Actinomycetota</taxon>
        <taxon>Actinomycetes</taxon>
        <taxon>Micrococcales</taxon>
        <taxon>Dermacoccaceae</taxon>
        <taxon>Dermacoccus</taxon>
    </lineage>
</organism>
<dbReference type="STRING" id="1274.HX89_02035"/>
<dbReference type="Pfam" id="PF03485">
    <property type="entry name" value="Arg_tRNA_synt_N"/>
    <property type="match status" value="1"/>
</dbReference>
<keyword evidence="8 10" id="KW-0030">Aminoacyl-tRNA synthetase</keyword>
<comment type="subcellular location">
    <subcellularLocation>
        <location evidence="1 10">Cytoplasm</location>
    </subcellularLocation>
</comment>
<dbReference type="InterPro" id="IPR035684">
    <property type="entry name" value="ArgRS_core"/>
</dbReference>
<dbReference type="PANTHER" id="PTHR11956:SF5">
    <property type="entry name" value="ARGININE--TRNA LIGASE, CYTOPLASMIC"/>
    <property type="match status" value="1"/>
</dbReference>
<keyword evidence="4 10" id="KW-0436">Ligase</keyword>
<evidence type="ECO:0000256" key="5">
    <source>
        <dbReference type="ARBA" id="ARBA00022741"/>
    </source>
</evidence>
<reference evidence="12 13" key="1">
    <citation type="submission" date="2014-07" db="EMBL/GenBank/DDBJ databases">
        <title>Genome Sequencing of Dermacoccus nishinomiyaensis.</title>
        <authorList>
            <person name="Hong K.W."/>
            <person name="Chan K.G."/>
        </authorList>
    </citation>
    <scope>NUCLEOTIDE SEQUENCE [LARGE SCALE GENOMIC DNA]</scope>
    <source>
        <strain evidence="12 13">M25</strain>
    </source>
</reference>
<dbReference type="SUPFAM" id="SSF47323">
    <property type="entry name" value="Anticodon-binding domain of a subclass of class I aminoacyl-tRNA synthetases"/>
    <property type="match status" value="1"/>
</dbReference>
<evidence type="ECO:0000256" key="9">
    <source>
        <dbReference type="ARBA" id="ARBA00049339"/>
    </source>
</evidence>
<dbReference type="Pfam" id="PF00750">
    <property type="entry name" value="tRNA-synt_1d"/>
    <property type="match status" value="1"/>
</dbReference>
<dbReference type="Gene3D" id="3.30.1360.70">
    <property type="entry name" value="Arginyl tRNA synthetase N-terminal domain"/>
    <property type="match status" value="1"/>
</dbReference>
<comment type="subunit">
    <text evidence="10">Monomer.</text>
</comment>
<keyword evidence="6 10" id="KW-0067">ATP-binding</keyword>
<dbReference type="GO" id="GO:0005524">
    <property type="term" value="F:ATP binding"/>
    <property type="evidence" value="ECO:0007669"/>
    <property type="project" value="UniProtKB-UniRule"/>
</dbReference>
<keyword evidence="7 10" id="KW-0648">Protein biosynthesis</keyword>
<dbReference type="InterPro" id="IPR036695">
    <property type="entry name" value="Arg-tRNA-synth_N_sf"/>
</dbReference>
<dbReference type="EC" id="6.1.1.19" evidence="10"/>
<dbReference type="PANTHER" id="PTHR11956">
    <property type="entry name" value="ARGINYL-TRNA SYNTHETASE"/>
    <property type="match status" value="1"/>
</dbReference>
<dbReference type="KEGG" id="dni:HX89_02035"/>
<gene>
    <name evidence="10" type="primary">argS</name>
    <name evidence="12" type="ORF">HX89_02035</name>
</gene>
<name>A0A075JDD8_9MICO</name>
<proteinExistence type="inferred from homology"/>
<evidence type="ECO:0000313" key="13">
    <source>
        <dbReference type="Proteomes" id="UP000027986"/>
    </source>
</evidence>
<sequence length="594" mass="63731">MDAISALTGHLSNAIASALGDEWRDADPVIRPANKKQTSADVQVNAAMALAKKVGKNPREVASAIVEALRADDEVMALVDDVEIAGPGFLNITLSTDWVAAQASTILADGSLGVAPAAKTEIIPIDYSSPNVAKEMHVGHLRTTVVGDSLARVLERLGHTVIRQNHVGDWGTPFGMLIEHLLEVGEDSPEAALLESDPNAFYQAARTKFDTAEKAEPAGSKGDFNTRARKRVTLLQGGDPETLAHWNKLMERSKAYFNKVYGLLGVTLTDADLAGESTYNDELAGICDDLESRGIAVVSDGALCIFQDEFTGRDDAPVPLIIRKSDGGYGYATTDLATVRHRSFDLQGDRMVYVVGAPQNLHFRMTWAAADKAGYIRPESTPIHVQIGSVLGKDGKMFKTRSGDSVLLMDLLGEAVDRAAGVVSESKAEMSDEERAVVARQVGIGAVKYADLSVSHDSEYIFDFDRMLALTGNTGPYLQYAATRIRSILARAAEAGYSPAAEITLGEDAERALALKLLDYGAVVAAVGESLEPHRLAGYLFELATTFTAFYEKCPVLKADDDDVRASRLALCELTLGVLVDGLSLLGIETPEKM</sequence>
<dbReference type="Proteomes" id="UP000027986">
    <property type="component" value="Chromosome"/>
</dbReference>
<dbReference type="SMART" id="SM00836">
    <property type="entry name" value="DALR_1"/>
    <property type="match status" value="1"/>
</dbReference>
<keyword evidence="3 10" id="KW-0963">Cytoplasm</keyword>
<evidence type="ECO:0000256" key="7">
    <source>
        <dbReference type="ARBA" id="ARBA00022917"/>
    </source>
</evidence>
<evidence type="ECO:0000256" key="1">
    <source>
        <dbReference type="ARBA" id="ARBA00004496"/>
    </source>
</evidence>
<dbReference type="InterPro" id="IPR009080">
    <property type="entry name" value="tRNAsynth_Ia_anticodon-bd"/>
</dbReference>
<dbReference type="InterPro" id="IPR014729">
    <property type="entry name" value="Rossmann-like_a/b/a_fold"/>
</dbReference>
<keyword evidence="5 10" id="KW-0547">Nucleotide-binding</keyword>
<comment type="catalytic activity">
    <reaction evidence="9 10">
        <text>tRNA(Arg) + L-arginine + ATP = L-arginyl-tRNA(Arg) + AMP + diphosphate</text>
        <dbReference type="Rhea" id="RHEA:20301"/>
        <dbReference type="Rhea" id="RHEA-COMP:9658"/>
        <dbReference type="Rhea" id="RHEA-COMP:9673"/>
        <dbReference type="ChEBI" id="CHEBI:30616"/>
        <dbReference type="ChEBI" id="CHEBI:32682"/>
        <dbReference type="ChEBI" id="CHEBI:33019"/>
        <dbReference type="ChEBI" id="CHEBI:78442"/>
        <dbReference type="ChEBI" id="CHEBI:78513"/>
        <dbReference type="ChEBI" id="CHEBI:456215"/>
        <dbReference type="EC" id="6.1.1.19"/>
    </reaction>
</comment>
<dbReference type="InterPro" id="IPR001278">
    <property type="entry name" value="Arg-tRNA-ligase"/>
</dbReference>
<evidence type="ECO:0000256" key="4">
    <source>
        <dbReference type="ARBA" id="ARBA00022598"/>
    </source>
</evidence>
<keyword evidence="13" id="KW-1185">Reference proteome</keyword>
<dbReference type="InterPro" id="IPR008909">
    <property type="entry name" value="DALR_anticod-bd"/>
</dbReference>
<evidence type="ECO:0000256" key="2">
    <source>
        <dbReference type="ARBA" id="ARBA00005594"/>
    </source>
</evidence>
<evidence type="ECO:0000256" key="11">
    <source>
        <dbReference type="RuleBase" id="RU363038"/>
    </source>
</evidence>
<dbReference type="GO" id="GO:0005737">
    <property type="term" value="C:cytoplasm"/>
    <property type="evidence" value="ECO:0007669"/>
    <property type="project" value="UniProtKB-SubCell"/>
</dbReference>
<dbReference type="InterPro" id="IPR001412">
    <property type="entry name" value="aa-tRNA-synth_I_CS"/>
</dbReference>
<dbReference type="SUPFAM" id="SSF55190">
    <property type="entry name" value="Arginyl-tRNA synthetase (ArgRS), N-terminal 'additional' domain"/>
    <property type="match status" value="1"/>
</dbReference>
<dbReference type="CDD" id="cd07956">
    <property type="entry name" value="Anticodon_Ia_Arg"/>
    <property type="match status" value="1"/>
</dbReference>
<dbReference type="GeneID" id="41840019"/>
<evidence type="ECO:0000256" key="6">
    <source>
        <dbReference type="ARBA" id="ARBA00022840"/>
    </source>
</evidence>
<evidence type="ECO:0000256" key="10">
    <source>
        <dbReference type="HAMAP-Rule" id="MF_00123"/>
    </source>
</evidence>
<dbReference type="Gene3D" id="1.10.730.10">
    <property type="entry name" value="Isoleucyl-tRNA Synthetase, Domain 1"/>
    <property type="match status" value="1"/>
</dbReference>